<evidence type="ECO:0000259" key="6">
    <source>
        <dbReference type="PROSITE" id="PS50102"/>
    </source>
</evidence>
<dbReference type="CDD" id="cd12307">
    <property type="entry name" value="RRM_NIFK_like"/>
    <property type="match status" value="1"/>
</dbReference>
<evidence type="ECO:0000256" key="1">
    <source>
        <dbReference type="ARBA" id="ARBA00004604"/>
    </source>
</evidence>
<keyword evidence="3" id="KW-0539">Nucleus</keyword>
<evidence type="ECO:0000313" key="7">
    <source>
        <dbReference type="EMBL" id="KAK2079282.1"/>
    </source>
</evidence>
<accession>A0AAD9IMZ3</accession>
<feature type="region of interest" description="Disordered" evidence="5">
    <location>
        <begin position="1"/>
        <end position="22"/>
    </location>
</feature>
<keyword evidence="8" id="KW-1185">Reference proteome</keyword>
<dbReference type="SUPFAM" id="SSF54928">
    <property type="entry name" value="RNA-binding domain, RBD"/>
    <property type="match status" value="1"/>
</dbReference>
<feature type="domain" description="RRM" evidence="6">
    <location>
        <begin position="1"/>
        <end position="83"/>
    </location>
</feature>
<keyword evidence="2 4" id="KW-0694">RNA-binding</keyword>
<dbReference type="Proteomes" id="UP001255856">
    <property type="component" value="Unassembled WGS sequence"/>
</dbReference>
<dbReference type="InterPro" id="IPR035979">
    <property type="entry name" value="RBD_domain_sf"/>
</dbReference>
<evidence type="ECO:0000256" key="3">
    <source>
        <dbReference type="ARBA" id="ARBA00023242"/>
    </source>
</evidence>
<organism evidence="7 8">
    <name type="scientific">Prototheca wickerhamii</name>
    <dbReference type="NCBI Taxonomy" id="3111"/>
    <lineage>
        <taxon>Eukaryota</taxon>
        <taxon>Viridiplantae</taxon>
        <taxon>Chlorophyta</taxon>
        <taxon>core chlorophytes</taxon>
        <taxon>Trebouxiophyceae</taxon>
        <taxon>Chlorellales</taxon>
        <taxon>Chlorellaceae</taxon>
        <taxon>Prototheca</taxon>
    </lineage>
</organism>
<sequence>MAPKKEKAAPAAEQPSTSESPMKYFSQFGEVTRLRLSRNKKTGKSKHYAFVEFKSTEVARIVAEAMDGYMFFKQRLQARVMLKSQVHKDLMKGANREFKTIDWRKREMERHNAEKTPQKERMSLRRALKRDAQRQQKIKEAGIEYEYKGLAASIPAKPTKTVFSDDA</sequence>
<comment type="subcellular location">
    <subcellularLocation>
        <location evidence="1">Nucleus</location>
        <location evidence="1">Nucleolus</location>
    </subcellularLocation>
</comment>
<dbReference type="Pfam" id="PF00076">
    <property type="entry name" value="RRM_1"/>
    <property type="match status" value="1"/>
</dbReference>
<proteinExistence type="predicted"/>
<dbReference type="AlphaFoldDB" id="A0AAD9IMZ3"/>
<feature type="region of interest" description="Disordered" evidence="5">
    <location>
        <begin position="110"/>
        <end position="135"/>
    </location>
</feature>
<dbReference type="PROSITE" id="PS50102">
    <property type="entry name" value="RRM"/>
    <property type="match status" value="1"/>
</dbReference>
<evidence type="ECO:0000256" key="4">
    <source>
        <dbReference type="PROSITE-ProRule" id="PRU00176"/>
    </source>
</evidence>
<dbReference type="GO" id="GO:0005730">
    <property type="term" value="C:nucleolus"/>
    <property type="evidence" value="ECO:0007669"/>
    <property type="project" value="UniProtKB-SubCell"/>
</dbReference>
<comment type="caution">
    <text evidence="7">The sequence shown here is derived from an EMBL/GenBank/DDBJ whole genome shotgun (WGS) entry which is preliminary data.</text>
</comment>
<protein>
    <recommendedName>
        <fullName evidence="6">RRM domain-containing protein</fullName>
    </recommendedName>
</protein>
<evidence type="ECO:0000313" key="8">
    <source>
        <dbReference type="Proteomes" id="UP001255856"/>
    </source>
</evidence>
<dbReference type="PANTHER" id="PTHR46754">
    <property type="entry name" value="MKI67 FHA DOMAIN-INTERACTING NUCLEOLAR PHOSPHOPROTEIN"/>
    <property type="match status" value="1"/>
</dbReference>
<name>A0AAD9IMZ3_PROWI</name>
<evidence type="ECO:0000256" key="5">
    <source>
        <dbReference type="SAM" id="MobiDB-lite"/>
    </source>
</evidence>
<dbReference type="SMART" id="SM00360">
    <property type="entry name" value="RRM"/>
    <property type="match status" value="1"/>
</dbReference>
<dbReference type="GO" id="GO:0003723">
    <property type="term" value="F:RNA binding"/>
    <property type="evidence" value="ECO:0007669"/>
    <property type="project" value="UniProtKB-UniRule"/>
</dbReference>
<gene>
    <name evidence="7" type="ORF">QBZ16_002973</name>
</gene>
<dbReference type="InterPro" id="IPR012677">
    <property type="entry name" value="Nucleotide-bd_a/b_plait_sf"/>
</dbReference>
<reference evidence="7" key="1">
    <citation type="submission" date="2021-01" db="EMBL/GenBank/DDBJ databases">
        <authorList>
            <person name="Eckstrom K.M.E."/>
        </authorList>
    </citation>
    <scope>NUCLEOTIDE SEQUENCE</scope>
    <source>
        <strain evidence="7">UVCC 0001</strain>
    </source>
</reference>
<dbReference type="Gene3D" id="3.30.70.330">
    <property type="match status" value="1"/>
</dbReference>
<dbReference type="EMBL" id="JASFZW010000003">
    <property type="protein sequence ID" value="KAK2079282.1"/>
    <property type="molecule type" value="Genomic_DNA"/>
</dbReference>
<dbReference type="InterPro" id="IPR000504">
    <property type="entry name" value="RRM_dom"/>
</dbReference>
<evidence type="ECO:0000256" key="2">
    <source>
        <dbReference type="ARBA" id="ARBA00022884"/>
    </source>
</evidence>